<evidence type="ECO:0000313" key="1">
    <source>
        <dbReference type="EMBL" id="KAK3020527.1"/>
    </source>
</evidence>
<dbReference type="EMBL" id="JAVXUP010000809">
    <property type="protein sequence ID" value="KAK3020527.1"/>
    <property type="molecule type" value="Genomic_DNA"/>
</dbReference>
<proteinExistence type="predicted"/>
<accession>A0AA88W5Y5</accession>
<protein>
    <submittedName>
        <fullName evidence="1">Uncharacterized protein</fullName>
    </submittedName>
</protein>
<dbReference type="Proteomes" id="UP001188597">
    <property type="component" value="Unassembled WGS sequence"/>
</dbReference>
<organism evidence="1 2">
    <name type="scientific">Escallonia herrerae</name>
    <dbReference type="NCBI Taxonomy" id="1293975"/>
    <lineage>
        <taxon>Eukaryota</taxon>
        <taxon>Viridiplantae</taxon>
        <taxon>Streptophyta</taxon>
        <taxon>Embryophyta</taxon>
        <taxon>Tracheophyta</taxon>
        <taxon>Spermatophyta</taxon>
        <taxon>Magnoliopsida</taxon>
        <taxon>eudicotyledons</taxon>
        <taxon>Gunneridae</taxon>
        <taxon>Pentapetalae</taxon>
        <taxon>asterids</taxon>
        <taxon>campanulids</taxon>
        <taxon>Escalloniales</taxon>
        <taxon>Escalloniaceae</taxon>
        <taxon>Escallonia</taxon>
    </lineage>
</organism>
<evidence type="ECO:0000313" key="2">
    <source>
        <dbReference type="Proteomes" id="UP001188597"/>
    </source>
</evidence>
<gene>
    <name evidence="1" type="ORF">RJ639_046216</name>
</gene>
<comment type="caution">
    <text evidence="1">The sequence shown here is derived from an EMBL/GenBank/DDBJ whole genome shotgun (WGS) entry which is preliminary data.</text>
</comment>
<sequence>MYPGVYNEGSPMYGGYSDIMVADEHFVTCFAENICNHDIRVPFIRGGSVMHPFGQPAITTSHSNWDYYAKIIQRFGKVCNGGSGD</sequence>
<reference evidence="1" key="1">
    <citation type="submission" date="2022-12" db="EMBL/GenBank/DDBJ databases">
        <title>Draft genome assemblies for two species of Escallonia (Escalloniales).</title>
        <authorList>
            <person name="Chanderbali A."/>
            <person name="Dervinis C."/>
            <person name="Anghel I."/>
            <person name="Soltis D."/>
            <person name="Soltis P."/>
            <person name="Zapata F."/>
        </authorList>
    </citation>
    <scope>NUCLEOTIDE SEQUENCE</scope>
    <source>
        <strain evidence="1">UCBG64.0493</strain>
        <tissue evidence="1">Leaf</tissue>
    </source>
</reference>
<keyword evidence="2" id="KW-1185">Reference proteome</keyword>
<name>A0AA88W5Y5_9ASTE</name>
<dbReference type="AlphaFoldDB" id="A0AA88W5Y5"/>